<evidence type="ECO:0008006" key="3">
    <source>
        <dbReference type="Google" id="ProtNLM"/>
    </source>
</evidence>
<name>M2RLM0_CERS8</name>
<dbReference type="HOGENOM" id="CLU_041162_0_0_1"/>
<evidence type="ECO:0000313" key="2">
    <source>
        <dbReference type="Proteomes" id="UP000016930"/>
    </source>
</evidence>
<accession>M2RLM0</accession>
<dbReference type="AlphaFoldDB" id="M2RLM0"/>
<organism evidence="1 2">
    <name type="scientific">Ceriporiopsis subvermispora (strain B)</name>
    <name type="common">White-rot fungus</name>
    <name type="synonym">Gelatoporia subvermispora</name>
    <dbReference type="NCBI Taxonomy" id="914234"/>
    <lineage>
        <taxon>Eukaryota</taxon>
        <taxon>Fungi</taxon>
        <taxon>Dikarya</taxon>
        <taxon>Basidiomycota</taxon>
        <taxon>Agaricomycotina</taxon>
        <taxon>Agaricomycetes</taxon>
        <taxon>Polyporales</taxon>
        <taxon>Gelatoporiaceae</taxon>
        <taxon>Gelatoporia</taxon>
    </lineage>
</organism>
<proteinExistence type="predicted"/>
<gene>
    <name evidence="1" type="ORF">CERSUDRAFT_72523</name>
</gene>
<evidence type="ECO:0000313" key="1">
    <source>
        <dbReference type="EMBL" id="EMD39362.1"/>
    </source>
</evidence>
<sequence>MSALPCLNDDCARAVFDQLDKPSLVTVTRSSKAAFNLAILYLVRDVTLDRDSEQIRGFCQCVVTRNFAEKIQHLHVHRCAVPGDGWVDVLQRAKNLNSLILDVGVEDLAIHTDSISTELVTNPPSEVRESFKLGGKALLLLLSANAGQLRSVSFDRSIYNCLEWTNLKQQLQFLNVESLTVPAIDRPLQVFSLIFPHVRYFYSNDFKIPDVSDNDGSRTTWTSLISVEGLMDMIFWLTRHHPSIRRLRMSRKHDDWGIGTLFSKLCGLLTSLHITSLTVDCEIVEDVRVLMNGTMTGQWLVEPCFESGKFWSGLASAVPYARFLSICFKRHAVMLYQTMEALFTALSDEAIFSLGTHTDLRYISLSLDGEIAEWEKDHIQNSQDAFPTRDVLSAHWFSRIPSLELLKSISIFGIDIEVGGVSSLSMNARRSFLMARRIISSVSHRRRD</sequence>
<protein>
    <recommendedName>
        <fullName evidence="3">F-box domain-containing protein</fullName>
    </recommendedName>
</protein>
<dbReference type="EMBL" id="KB445794">
    <property type="protein sequence ID" value="EMD39362.1"/>
    <property type="molecule type" value="Genomic_DNA"/>
</dbReference>
<keyword evidence="2" id="KW-1185">Reference proteome</keyword>
<dbReference type="Proteomes" id="UP000016930">
    <property type="component" value="Unassembled WGS sequence"/>
</dbReference>
<reference evidence="1 2" key="1">
    <citation type="journal article" date="2012" name="Proc. Natl. Acad. Sci. U.S.A.">
        <title>Comparative genomics of Ceriporiopsis subvermispora and Phanerochaete chrysosporium provide insight into selective ligninolysis.</title>
        <authorList>
            <person name="Fernandez-Fueyo E."/>
            <person name="Ruiz-Duenas F.J."/>
            <person name="Ferreira P."/>
            <person name="Floudas D."/>
            <person name="Hibbett D.S."/>
            <person name="Canessa P."/>
            <person name="Larrondo L.F."/>
            <person name="James T.Y."/>
            <person name="Seelenfreund D."/>
            <person name="Lobos S."/>
            <person name="Polanco R."/>
            <person name="Tello M."/>
            <person name="Honda Y."/>
            <person name="Watanabe T."/>
            <person name="Watanabe T."/>
            <person name="Ryu J.S."/>
            <person name="Kubicek C.P."/>
            <person name="Schmoll M."/>
            <person name="Gaskell J."/>
            <person name="Hammel K.E."/>
            <person name="St John F.J."/>
            <person name="Vanden Wymelenberg A."/>
            <person name="Sabat G."/>
            <person name="Splinter BonDurant S."/>
            <person name="Syed K."/>
            <person name="Yadav J.S."/>
            <person name="Doddapaneni H."/>
            <person name="Subramanian V."/>
            <person name="Lavin J.L."/>
            <person name="Oguiza J.A."/>
            <person name="Perez G."/>
            <person name="Pisabarro A.G."/>
            <person name="Ramirez L."/>
            <person name="Santoyo F."/>
            <person name="Master E."/>
            <person name="Coutinho P.M."/>
            <person name="Henrissat B."/>
            <person name="Lombard V."/>
            <person name="Magnuson J.K."/>
            <person name="Kuees U."/>
            <person name="Hori C."/>
            <person name="Igarashi K."/>
            <person name="Samejima M."/>
            <person name="Held B.W."/>
            <person name="Barry K.W."/>
            <person name="LaButti K.M."/>
            <person name="Lapidus A."/>
            <person name="Lindquist E.A."/>
            <person name="Lucas S.M."/>
            <person name="Riley R."/>
            <person name="Salamov A.A."/>
            <person name="Hoffmeister D."/>
            <person name="Schwenk D."/>
            <person name="Hadar Y."/>
            <person name="Yarden O."/>
            <person name="de Vries R.P."/>
            <person name="Wiebenga A."/>
            <person name="Stenlid J."/>
            <person name="Eastwood D."/>
            <person name="Grigoriev I.V."/>
            <person name="Berka R.M."/>
            <person name="Blanchette R.A."/>
            <person name="Kersten P."/>
            <person name="Martinez A.T."/>
            <person name="Vicuna R."/>
            <person name="Cullen D."/>
        </authorList>
    </citation>
    <scope>NUCLEOTIDE SEQUENCE [LARGE SCALE GENOMIC DNA]</scope>
    <source>
        <strain evidence="1 2">B</strain>
    </source>
</reference>